<reference evidence="3 4" key="1">
    <citation type="submission" date="2021-01" db="EMBL/GenBank/DDBJ databases">
        <title>Actinoplanes sp. nov. LDG1-06 isolated from lichen.</title>
        <authorList>
            <person name="Saeng-In P."/>
            <person name="Phongsopitanun W."/>
            <person name="Kanchanasin P."/>
            <person name="Yuki M."/>
            <person name="Kudo T."/>
            <person name="Ohkuma M."/>
            <person name="Tanasupawat S."/>
        </authorList>
    </citation>
    <scope>NUCLEOTIDE SEQUENCE [LARGE SCALE GENOMIC DNA]</scope>
    <source>
        <strain evidence="3 4">LDG1-06</strain>
    </source>
</reference>
<dbReference type="EMBL" id="JAENHP010000012">
    <property type="protein sequence ID" value="MBM2620007.1"/>
    <property type="molecule type" value="Genomic_DNA"/>
</dbReference>
<dbReference type="InterPro" id="IPR001932">
    <property type="entry name" value="PPM-type_phosphatase-like_dom"/>
</dbReference>
<evidence type="ECO:0000259" key="2">
    <source>
        <dbReference type="PROSITE" id="PS50801"/>
    </source>
</evidence>
<dbReference type="InterPro" id="IPR002645">
    <property type="entry name" value="STAS_dom"/>
</dbReference>
<proteinExistence type="predicted"/>
<dbReference type="InterPro" id="IPR036513">
    <property type="entry name" value="STAS_dom_sf"/>
</dbReference>
<dbReference type="Gene3D" id="3.30.450.20">
    <property type="entry name" value="PAS domain"/>
    <property type="match status" value="1"/>
</dbReference>
<dbReference type="InterPro" id="IPR058548">
    <property type="entry name" value="MlaB-like_STAS"/>
</dbReference>
<evidence type="ECO:0000313" key="3">
    <source>
        <dbReference type="EMBL" id="MBM2620007.1"/>
    </source>
</evidence>
<dbReference type="RefSeq" id="WP_203379974.1">
    <property type="nucleotide sequence ID" value="NZ_JAENHP010000012.1"/>
</dbReference>
<evidence type="ECO:0000256" key="1">
    <source>
        <dbReference type="ARBA" id="ARBA00022801"/>
    </source>
</evidence>
<dbReference type="InterPro" id="IPR003594">
    <property type="entry name" value="HATPase_dom"/>
</dbReference>
<dbReference type="Gene3D" id="3.30.750.24">
    <property type="entry name" value="STAS domain"/>
    <property type="match status" value="1"/>
</dbReference>
<dbReference type="Pfam" id="PF08448">
    <property type="entry name" value="PAS_4"/>
    <property type="match status" value="1"/>
</dbReference>
<gene>
    <name evidence="3" type="ORF">JIG36_31290</name>
</gene>
<protein>
    <submittedName>
        <fullName evidence="3">SpoIIE family protein phosphatase</fullName>
    </submittedName>
</protein>
<dbReference type="Gene3D" id="3.60.40.10">
    <property type="entry name" value="PPM-type phosphatase domain"/>
    <property type="match status" value="1"/>
</dbReference>
<sequence>MADDPSLLLTAVDQVPFILAVCEGPELRVLSLSAATRSVIPGREFRGRPIREVLSDLVGQQFVDAYHEVYRTGEPINGREWRVHLSAPDGSVHEMYANFSITPWTVDGERRGVIGVGFDVTEMVRQRQAAAEQTADLRLRYDQSRTVITALQRELLPPGLPVLPGAQIAASYLLAEADTAAGGDWFDAVAQRDGRVALIVGDVVGHGVTASGVMGQLRAVLQDRLEDGAGIVEALAAADRFATRVPAAHATTVALVALDPVSGEIAYCTAGHPAPLVVNTTGGTRYLPATGGAPLGTGGAFPVRRERLDPGELLLLYSDGILERPGRDHTTSAAELAQVAADSAAGRALHDPVATPAERVCTQSVELLVRTTGHTDDITLLAVQRIPVEPDLDLELSASPDELRASRQAVGAWLGRLGATGEDVFALQHALGELLANAIEHAGTTLDATITLRATLTPAGVLTATVTDHGTWQSPRPRANRGRGLALAAQLVASLKVDHSESGTVAHISKPLSRPARLLDVPRPADDAPVVPLPSPAGPEPGFKIVELHDGDETRIRIEGPIDMTTATLARQELLRRSRGGTVPLTVDLSLVTHLSSAGVSALHHVAGQHDAQNAPLVLDAAPGSPAQVILALVSLLSSD</sequence>
<evidence type="ECO:0000313" key="4">
    <source>
        <dbReference type="Proteomes" id="UP000632138"/>
    </source>
</evidence>
<dbReference type="PANTHER" id="PTHR43156:SF2">
    <property type="entry name" value="STAGE II SPORULATION PROTEIN E"/>
    <property type="match status" value="1"/>
</dbReference>
<dbReference type="InterPro" id="IPR013656">
    <property type="entry name" value="PAS_4"/>
</dbReference>
<dbReference type="SUPFAM" id="SSF52091">
    <property type="entry name" value="SpoIIaa-like"/>
    <property type="match status" value="1"/>
</dbReference>
<dbReference type="CDD" id="cd16936">
    <property type="entry name" value="HATPase_RsbW-like"/>
    <property type="match status" value="1"/>
</dbReference>
<dbReference type="SUPFAM" id="SSF55874">
    <property type="entry name" value="ATPase domain of HSP90 chaperone/DNA topoisomerase II/histidine kinase"/>
    <property type="match status" value="1"/>
</dbReference>
<dbReference type="InterPro" id="IPR036457">
    <property type="entry name" value="PPM-type-like_dom_sf"/>
</dbReference>
<dbReference type="CDD" id="cd07043">
    <property type="entry name" value="STAS_anti-anti-sigma_factors"/>
    <property type="match status" value="1"/>
</dbReference>
<dbReference type="SMART" id="SM00331">
    <property type="entry name" value="PP2C_SIG"/>
    <property type="match status" value="1"/>
</dbReference>
<dbReference type="PANTHER" id="PTHR43156">
    <property type="entry name" value="STAGE II SPORULATION PROTEIN E-RELATED"/>
    <property type="match status" value="1"/>
</dbReference>
<dbReference type="InterPro" id="IPR035965">
    <property type="entry name" value="PAS-like_dom_sf"/>
</dbReference>
<dbReference type="Pfam" id="PF13581">
    <property type="entry name" value="HATPase_c_2"/>
    <property type="match status" value="1"/>
</dbReference>
<dbReference type="PROSITE" id="PS50801">
    <property type="entry name" value="STAS"/>
    <property type="match status" value="1"/>
</dbReference>
<dbReference type="InterPro" id="IPR052016">
    <property type="entry name" value="Bact_Sigma-Reg"/>
</dbReference>
<accession>A0ABS2AJI5</accession>
<dbReference type="Pfam" id="PF07228">
    <property type="entry name" value="SpoIIE"/>
    <property type="match status" value="1"/>
</dbReference>
<dbReference type="SUPFAM" id="SSF81606">
    <property type="entry name" value="PP2C-like"/>
    <property type="match status" value="1"/>
</dbReference>
<dbReference type="Pfam" id="PF13466">
    <property type="entry name" value="STAS_2"/>
    <property type="match status" value="1"/>
</dbReference>
<name>A0ABS2AJI5_9ACTN</name>
<dbReference type="Proteomes" id="UP000632138">
    <property type="component" value="Unassembled WGS sequence"/>
</dbReference>
<dbReference type="SUPFAM" id="SSF55785">
    <property type="entry name" value="PYP-like sensor domain (PAS domain)"/>
    <property type="match status" value="1"/>
</dbReference>
<dbReference type="InterPro" id="IPR036890">
    <property type="entry name" value="HATPase_C_sf"/>
</dbReference>
<keyword evidence="4" id="KW-1185">Reference proteome</keyword>
<feature type="domain" description="STAS" evidence="2">
    <location>
        <begin position="556"/>
        <end position="640"/>
    </location>
</feature>
<dbReference type="Gene3D" id="3.30.565.10">
    <property type="entry name" value="Histidine kinase-like ATPase, C-terminal domain"/>
    <property type="match status" value="1"/>
</dbReference>
<comment type="caution">
    <text evidence="3">The sequence shown here is derived from an EMBL/GenBank/DDBJ whole genome shotgun (WGS) entry which is preliminary data.</text>
</comment>
<keyword evidence="1" id="KW-0378">Hydrolase</keyword>
<organism evidence="3 4">
    <name type="scientific">Paractinoplanes ovalisporus</name>
    <dbReference type="NCBI Taxonomy" id="2810368"/>
    <lineage>
        <taxon>Bacteria</taxon>
        <taxon>Bacillati</taxon>
        <taxon>Actinomycetota</taxon>
        <taxon>Actinomycetes</taxon>
        <taxon>Micromonosporales</taxon>
        <taxon>Micromonosporaceae</taxon>
        <taxon>Paractinoplanes</taxon>
    </lineage>
</organism>